<proteinExistence type="predicted"/>
<keyword evidence="2" id="KW-0238">DNA-binding</keyword>
<dbReference type="RefSeq" id="WP_249862196.1">
    <property type="nucleotide sequence ID" value="NZ_CP027059.1"/>
</dbReference>
<dbReference type="SMART" id="SM00342">
    <property type="entry name" value="HTH_ARAC"/>
    <property type="match status" value="1"/>
</dbReference>
<evidence type="ECO:0000256" key="3">
    <source>
        <dbReference type="ARBA" id="ARBA00023163"/>
    </source>
</evidence>
<accession>A0ABY4RXV3</accession>
<dbReference type="InterPro" id="IPR018062">
    <property type="entry name" value="HTH_AraC-typ_CS"/>
</dbReference>
<feature type="domain" description="HTH araC/xylS-type" evidence="4">
    <location>
        <begin position="180"/>
        <end position="278"/>
    </location>
</feature>
<keyword evidence="1" id="KW-0805">Transcription regulation</keyword>
<evidence type="ECO:0000256" key="1">
    <source>
        <dbReference type="ARBA" id="ARBA00023015"/>
    </source>
</evidence>
<dbReference type="SUPFAM" id="SSF51215">
    <property type="entry name" value="Regulatory protein AraC"/>
    <property type="match status" value="1"/>
</dbReference>
<dbReference type="InterPro" id="IPR037923">
    <property type="entry name" value="HTH-like"/>
</dbReference>
<organism evidence="5 6">
    <name type="scientific">Paenibacillus konkukensis</name>
    <dbReference type="NCBI Taxonomy" id="2020716"/>
    <lineage>
        <taxon>Bacteria</taxon>
        <taxon>Bacillati</taxon>
        <taxon>Bacillota</taxon>
        <taxon>Bacilli</taxon>
        <taxon>Bacillales</taxon>
        <taxon>Paenibacillaceae</taxon>
        <taxon>Paenibacillus</taxon>
    </lineage>
</organism>
<dbReference type="PANTHER" id="PTHR43280">
    <property type="entry name" value="ARAC-FAMILY TRANSCRIPTIONAL REGULATOR"/>
    <property type="match status" value="1"/>
</dbReference>
<gene>
    <name evidence="5" type="primary">araC_16</name>
    <name evidence="5" type="ORF">SK3146_05973</name>
</gene>
<sequence>MAENLNDPAADLMETAAPPPGILVSGHFRQAHGYQTHRSFGTKDWLITFTLSGTGHYWLDGRLQPCEPGDIVLLPPGTPHHYATPEGSVWEFVWAHFMPLPHWSEWLTLPSEAGALHMIRIAQQSVRERIREAFQRMIRDSLDLDYYRSRLSLNAMEEILLLAQQAEARVKSGQMDPRVEQVLSHLSQHMKQRHSVEELAAKVALSPSRLAHLFKQEIGESVIDTLLRLRLRQASRLLEYTTMPIAEIADEVGFHNPFYFTKQFTAYYGKSPSQYRKEARKSAADESH</sequence>
<dbReference type="EMBL" id="CP027059">
    <property type="protein sequence ID" value="UQZ86680.1"/>
    <property type="molecule type" value="Genomic_DNA"/>
</dbReference>
<dbReference type="PROSITE" id="PS00041">
    <property type="entry name" value="HTH_ARAC_FAMILY_1"/>
    <property type="match status" value="1"/>
</dbReference>
<dbReference type="PRINTS" id="PR00032">
    <property type="entry name" value="HTHARAC"/>
</dbReference>
<dbReference type="InterPro" id="IPR003313">
    <property type="entry name" value="AraC-bd"/>
</dbReference>
<dbReference type="Pfam" id="PF12833">
    <property type="entry name" value="HTH_18"/>
    <property type="match status" value="1"/>
</dbReference>
<evidence type="ECO:0000256" key="2">
    <source>
        <dbReference type="ARBA" id="ARBA00023125"/>
    </source>
</evidence>
<reference evidence="5" key="1">
    <citation type="submission" date="2018-02" db="EMBL/GenBank/DDBJ databases">
        <authorList>
            <person name="Kim S.-K."/>
            <person name="Jung H.-I."/>
            <person name="Lee S.-W."/>
        </authorList>
    </citation>
    <scope>NUCLEOTIDE SEQUENCE</scope>
    <source>
        <strain evidence="5">SK3146</strain>
    </source>
</reference>
<dbReference type="SUPFAM" id="SSF46689">
    <property type="entry name" value="Homeodomain-like"/>
    <property type="match status" value="2"/>
</dbReference>
<keyword evidence="3" id="KW-0804">Transcription</keyword>
<evidence type="ECO:0000259" key="4">
    <source>
        <dbReference type="PROSITE" id="PS01124"/>
    </source>
</evidence>
<protein>
    <submittedName>
        <fullName evidence="5">Arabinose operon regulatory protein</fullName>
    </submittedName>
</protein>
<dbReference type="Pfam" id="PF02311">
    <property type="entry name" value="AraC_binding"/>
    <property type="match status" value="1"/>
</dbReference>
<dbReference type="Gene3D" id="2.60.120.280">
    <property type="entry name" value="Regulatory protein AraC"/>
    <property type="match status" value="1"/>
</dbReference>
<evidence type="ECO:0000313" key="6">
    <source>
        <dbReference type="Proteomes" id="UP001057134"/>
    </source>
</evidence>
<keyword evidence="6" id="KW-1185">Reference proteome</keyword>
<dbReference type="Gene3D" id="1.10.10.60">
    <property type="entry name" value="Homeodomain-like"/>
    <property type="match status" value="2"/>
</dbReference>
<reference evidence="5" key="2">
    <citation type="journal article" date="2021" name="J Anim Sci Technol">
        <title>Complete genome sequence of Paenibacillus konkukensis sp. nov. SK3146 as a potential probiotic strain.</title>
        <authorList>
            <person name="Jung H.I."/>
            <person name="Park S."/>
            <person name="Niu K.M."/>
            <person name="Lee S.W."/>
            <person name="Kothari D."/>
            <person name="Yi K.J."/>
            <person name="Kim S.K."/>
        </authorList>
    </citation>
    <scope>NUCLEOTIDE SEQUENCE</scope>
    <source>
        <strain evidence="5">SK3146</strain>
    </source>
</reference>
<dbReference type="InterPro" id="IPR009057">
    <property type="entry name" value="Homeodomain-like_sf"/>
</dbReference>
<name>A0ABY4RXV3_9BACL</name>
<dbReference type="Proteomes" id="UP001057134">
    <property type="component" value="Chromosome"/>
</dbReference>
<dbReference type="PANTHER" id="PTHR43280:SF2">
    <property type="entry name" value="HTH-TYPE TRANSCRIPTIONAL REGULATOR EXSA"/>
    <property type="match status" value="1"/>
</dbReference>
<dbReference type="InterPro" id="IPR018060">
    <property type="entry name" value="HTH_AraC"/>
</dbReference>
<dbReference type="InterPro" id="IPR020449">
    <property type="entry name" value="Tscrpt_reg_AraC-type_HTH"/>
</dbReference>
<evidence type="ECO:0000313" key="5">
    <source>
        <dbReference type="EMBL" id="UQZ86680.1"/>
    </source>
</evidence>
<dbReference type="PROSITE" id="PS01124">
    <property type="entry name" value="HTH_ARAC_FAMILY_2"/>
    <property type="match status" value="1"/>
</dbReference>